<feature type="transmembrane region" description="Helical" evidence="1">
    <location>
        <begin position="60"/>
        <end position="82"/>
    </location>
</feature>
<dbReference type="OrthoDB" id="242654at2157"/>
<feature type="transmembrane region" description="Helical" evidence="1">
    <location>
        <begin position="128"/>
        <end position="151"/>
    </location>
</feature>
<protein>
    <submittedName>
        <fullName evidence="2">Uncharacterized protein</fullName>
    </submittedName>
</protein>
<comment type="caution">
    <text evidence="2">The sequence shown here is derived from an EMBL/GenBank/DDBJ whole genome shotgun (WGS) entry which is preliminary data.</text>
</comment>
<dbReference type="AlphaFoldDB" id="A0A6B0SNC9"/>
<keyword evidence="1" id="KW-0812">Transmembrane</keyword>
<keyword evidence="3" id="KW-1185">Reference proteome</keyword>
<dbReference type="RefSeq" id="WP_159663494.1">
    <property type="nucleotide sequence ID" value="NZ_WUUS01000002.1"/>
</dbReference>
<evidence type="ECO:0000313" key="2">
    <source>
        <dbReference type="EMBL" id="MXR40418.1"/>
    </source>
</evidence>
<sequence>MHDGHADAMSVLVERGVCDTEQADDYALTLRSKLLFYAVGLVGFFSYQIFVIGVDTVLQVQGIAGVAFTFLLLPGCYLPVAIDFISEYMTLHILIPHWLSRGDVGLFFFDPQNMGGFQPIGNLLKNSYYFYTGGLLLYLIFFYGLFVTPIQGSVSNAPGVAEATMFSGLWLFGLLTISYSMYKIHKIMKSERKAQLRTIEREIHDLIDNPHDISNAEIPDQDQLDALEYRLGQIQATSEYPTTFTMWTQIGISVLLPQILQLTLQATI</sequence>
<name>A0A6B0SNC9_9EURY</name>
<evidence type="ECO:0000256" key="1">
    <source>
        <dbReference type="SAM" id="Phobius"/>
    </source>
</evidence>
<dbReference type="EMBL" id="WUUS01000002">
    <property type="protein sequence ID" value="MXR40418.1"/>
    <property type="molecule type" value="Genomic_DNA"/>
</dbReference>
<evidence type="ECO:0000313" key="3">
    <source>
        <dbReference type="Proteomes" id="UP000437065"/>
    </source>
</evidence>
<feature type="transmembrane region" description="Helical" evidence="1">
    <location>
        <begin position="163"/>
        <end position="182"/>
    </location>
</feature>
<proteinExistence type="predicted"/>
<keyword evidence="1" id="KW-0472">Membrane</keyword>
<organism evidence="2 3">
    <name type="scientific">Halobaculum saliterrae</name>
    <dbReference type="NCBI Taxonomy" id="2073113"/>
    <lineage>
        <taxon>Archaea</taxon>
        <taxon>Methanobacteriati</taxon>
        <taxon>Methanobacteriota</taxon>
        <taxon>Stenosarchaea group</taxon>
        <taxon>Halobacteria</taxon>
        <taxon>Halobacteriales</taxon>
        <taxon>Haloferacaceae</taxon>
        <taxon>Halobaculum</taxon>
    </lineage>
</organism>
<keyword evidence="1" id="KW-1133">Transmembrane helix</keyword>
<dbReference type="Proteomes" id="UP000437065">
    <property type="component" value="Unassembled WGS sequence"/>
</dbReference>
<reference evidence="2 3" key="1">
    <citation type="submission" date="2019-12" db="EMBL/GenBank/DDBJ databases">
        <title>Isolation and characterization of three novel carbon monoxide-oxidizing members of Halobacteria from salione crusts and soils.</title>
        <authorList>
            <person name="Myers M.R."/>
            <person name="King G.M."/>
        </authorList>
    </citation>
    <scope>NUCLEOTIDE SEQUENCE [LARGE SCALE GENOMIC DNA]</scope>
    <source>
        <strain evidence="2 3">WSA2</strain>
    </source>
</reference>
<gene>
    <name evidence="2" type="ORF">GRX01_03475</name>
</gene>
<accession>A0A6B0SNC9</accession>
<feature type="transmembrane region" description="Helical" evidence="1">
    <location>
        <begin position="34"/>
        <end position="54"/>
    </location>
</feature>